<evidence type="ECO:0008006" key="3">
    <source>
        <dbReference type="Google" id="ProtNLM"/>
    </source>
</evidence>
<evidence type="ECO:0000313" key="1">
    <source>
        <dbReference type="EMBL" id="KAG6475106.1"/>
    </source>
</evidence>
<dbReference type="GO" id="GO:0005829">
    <property type="term" value="C:cytosol"/>
    <property type="evidence" value="ECO:0007669"/>
    <property type="project" value="TreeGrafter"/>
</dbReference>
<name>A0A8J5EVU1_ZINOF</name>
<dbReference type="EMBL" id="JACMSC010000018">
    <property type="protein sequence ID" value="KAG6475106.1"/>
    <property type="molecule type" value="Genomic_DNA"/>
</dbReference>
<dbReference type="PANTHER" id="PTHR31531">
    <property type="entry name" value="E3 UBIQUITIN-PROTEIN LIGASE E3D FAMILY MEMBER"/>
    <property type="match status" value="1"/>
</dbReference>
<dbReference type="PANTHER" id="PTHR31531:SF2">
    <property type="entry name" value="E3 UBIQUITIN-PROTEIN LIGASE E3D"/>
    <property type="match status" value="1"/>
</dbReference>
<sequence>MASVPSENPSQRRWSFTWETLSYIPTLRLYLFHPDVDPSARCRNLAASLRLDQFVILVSWVEDGGENDVALRVPVPRVLIDPSCRVDCRATSDHVEIKLALVLPLDNPAVSDLLGVLDPGSWDTASGAGGVSNRSLPLSLDSDIKNLSAGAVDFFCKSCSTKLTKQHLSSDFEVFCDVVVLHYVLLFFLKLGKFHHNEPSTKKLASINSDNRQFVEMPSVNWQEVADNWFGNCCCSFGGASEKIVSQYVNRYDCSAGTCLLDSASIILCQDDLEGYTIQDLLTGYPDHQNNEQASNGVRIDSANGSSYCQFAEDVAAEALDFSSCKMGGACIDLAKVTPVQGDTDHVSFPKLIIDEMLSSEDANFLNLNSDYCCGKSEKHFLDLPNTISSDGHCHNCDDKMCNVLNHTSGGSMLGPSAMPSSQKWPHNKSLGGGFIVPTSNFSHDVKWVNVLCKNCSSLMGCYPSSRSANVPLDGGIRLFKFCISTCASIGRTGDIFRNHTLQRVFANLLLESAEDELSYRIIVRDMNSGTPMLLLVFLSSKSWSSSGYCMENVGRGPLPSADLQRFLKVLFSDCNIDSKASARIIEDWSTRNHAEEVYMLTHLIEELTVYLKSAFYKLPPSCSSLQGMSLSSLER</sequence>
<organism evidence="1 2">
    <name type="scientific">Zingiber officinale</name>
    <name type="common">Ginger</name>
    <name type="synonym">Amomum zingiber</name>
    <dbReference type="NCBI Taxonomy" id="94328"/>
    <lineage>
        <taxon>Eukaryota</taxon>
        <taxon>Viridiplantae</taxon>
        <taxon>Streptophyta</taxon>
        <taxon>Embryophyta</taxon>
        <taxon>Tracheophyta</taxon>
        <taxon>Spermatophyta</taxon>
        <taxon>Magnoliopsida</taxon>
        <taxon>Liliopsida</taxon>
        <taxon>Zingiberales</taxon>
        <taxon>Zingiberaceae</taxon>
        <taxon>Zingiber</taxon>
    </lineage>
</organism>
<evidence type="ECO:0000313" key="2">
    <source>
        <dbReference type="Proteomes" id="UP000734854"/>
    </source>
</evidence>
<proteinExistence type="predicted"/>
<dbReference type="GO" id="GO:0043161">
    <property type="term" value="P:proteasome-mediated ubiquitin-dependent protein catabolic process"/>
    <property type="evidence" value="ECO:0007669"/>
    <property type="project" value="TreeGrafter"/>
</dbReference>
<comment type="caution">
    <text evidence="1">The sequence shown here is derived from an EMBL/GenBank/DDBJ whole genome shotgun (WGS) entry which is preliminary data.</text>
</comment>
<dbReference type="GO" id="GO:0005634">
    <property type="term" value="C:nucleus"/>
    <property type="evidence" value="ECO:0007669"/>
    <property type="project" value="TreeGrafter"/>
</dbReference>
<dbReference type="GO" id="GO:0030332">
    <property type="term" value="F:cyclin binding"/>
    <property type="evidence" value="ECO:0007669"/>
    <property type="project" value="TreeGrafter"/>
</dbReference>
<dbReference type="GO" id="GO:0051865">
    <property type="term" value="P:protein autoubiquitination"/>
    <property type="evidence" value="ECO:0007669"/>
    <property type="project" value="TreeGrafter"/>
</dbReference>
<dbReference type="GO" id="GO:0000209">
    <property type="term" value="P:protein polyubiquitination"/>
    <property type="evidence" value="ECO:0007669"/>
    <property type="project" value="TreeGrafter"/>
</dbReference>
<accession>A0A8J5EVU1</accession>
<dbReference type="GO" id="GO:0000151">
    <property type="term" value="C:ubiquitin ligase complex"/>
    <property type="evidence" value="ECO:0007669"/>
    <property type="project" value="TreeGrafter"/>
</dbReference>
<dbReference type="GO" id="GO:0061630">
    <property type="term" value="F:ubiquitin protein ligase activity"/>
    <property type="evidence" value="ECO:0007669"/>
    <property type="project" value="TreeGrafter"/>
</dbReference>
<protein>
    <recommendedName>
        <fullName evidence="3">Ubiquitin-conjugating enzyme E2-binding protein</fullName>
    </recommendedName>
</protein>
<dbReference type="GO" id="GO:0031624">
    <property type="term" value="F:ubiquitin conjugating enzyme binding"/>
    <property type="evidence" value="ECO:0007669"/>
    <property type="project" value="TreeGrafter"/>
</dbReference>
<gene>
    <name evidence="1" type="ORF">ZIOFF_064324</name>
</gene>
<reference evidence="1 2" key="1">
    <citation type="submission" date="2020-08" db="EMBL/GenBank/DDBJ databases">
        <title>Plant Genome Project.</title>
        <authorList>
            <person name="Zhang R.-G."/>
        </authorList>
    </citation>
    <scope>NUCLEOTIDE SEQUENCE [LARGE SCALE GENOMIC DNA]</scope>
    <source>
        <tissue evidence="1">Rhizome</tissue>
    </source>
</reference>
<dbReference type="Pfam" id="PF09814">
    <property type="entry name" value="HECT_2"/>
    <property type="match status" value="2"/>
</dbReference>
<dbReference type="InterPro" id="IPR019193">
    <property type="entry name" value="UBQ-conj_enz_E2-bd_prot"/>
</dbReference>
<dbReference type="AlphaFoldDB" id="A0A8J5EVU1"/>
<keyword evidence="2" id="KW-1185">Reference proteome</keyword>
<dbReference type="GO" id="GO:0006513">
    <property type="term" value="P:protein monoubiquitination"/>
    <property type="evidence" value="ECO:0007669"/>
    <property type="project" value="TreeGrafter"/>
</dbReference>
<dbReference type="Proteomes" id="UP000734854">
    <property type="component" value="Unassembled WGS sequence"/>
</dbReference>